<dbReference type="PROSITE" id="PS00166">
    <property type="entry name" value="ENOYL_COA_HYDRATASE"/>
    <property type="match status" value="1"/>
</dbReference>
<comment type="caution">
    <text evidence="3">The sequence shown here is derived from an EMBL/GenBank/DDBJ whole genome shotgun (WGS) entry which is preliminary data.</text>
</comment>
<dbReference type="eggNOG" id="COG1024">
    <property type="taxonomic scope" value="Bacteria"/>
</dbReference>
<comment type="similarity">
    <text evidence="1">Belongs to the enoyl-CoA hydratase/isomerase family.</text>
</comment>
<dbReference type="AlphaFoldDB" id="A6G7N9"/>
<dbReference type="EMBL" id="ABCS01000035">
    <property type="protein sequence ID" value="EDM78117.1"/>
    <property type="molecule type" value="Genomic_DNA"/>
</dbReference>
<dbReference type="NCBIfam" id="NF005496">
    <property type="entry name" value="PRK07110.1"/>
    <property type="match status" value="1"/>
</dbReference>
<sequence length="271" mass="29710">MTDAAEKNVETSEVEAEPAPRVALSVSDEGVAELWMRDEANSNAFGRDFVTELVEAMAAVGQDPRAKVCIVRGLPEVFSAGGDRSVLLDLADGRIAPYDLELTRSLLEIPVPTIAAMEGHAVGGGLVFGLACDMVVMARESRYGTNFMDLGFTPGMGTTKLIQFAVGEYIAAEMMFGCQYFKGSHFEGRAQVNYVLPKAKVLARARKVATRLTDKPRFAIELLKRQLALPRRLAFEQARTAEAAMHQVCFQNPETRQRIRENYDLANSSEG</sequence>
<dbReference type="InterPro" id="IPR001753">
    <property type="entry name" value="Enoyl-CoA_hydra/iso"/>
</dbReference>
<dbReference type="Gene3D" id="6.20.390.20">
    <property type="match status" value="1"/>
</dbReference>
<dbReference type="PANTHER" id="PTHR43459">
    <property type="entry name" value="ENOYL-COA HYDRATASE"/>
    <property type="match status" value="1"/>
</dbReference>
<dbReference type="PANTHER" id="PTHR43459:SF1">
    <property type="entry name" value="EG:BACN32G11.4 PROTEIN"/>
    <property type="match status" value="1"/>
</dbReference>
<keyword evidence="3" id="KW-0456">Lyase</keyword>
<dbReference type="OrthoDB" id="9807606at2"/>
<feature type="region of interest" description="Disordered" evidence="2">
    <location>
        <begin position="1"/>
        <end position="21"/>
    </location>
</feature>
<dbReference type="CDD" id="cd06558">
    <property type="entry name" value="crotonase-like"/>
    <property type="match status" value="1"/>
</dbReference>
<feature type="compositionally biased region" description="Basic and acidic residues" evidence="2">
    <location>
        <begin position="1"/>
        <end position="10"/>
    </location>
</feature>
<dbReference type="STRING" id="391625.PPSIR1_34407"/>
<dbReference type="Proteomes" id="UP000005801">
    <property type="component" value="Unassembled WGS sequence"/>
</dbReference>
<evidence type="ECO:0000256" key="1">
    <source>
        <dbReference type="RuleBase" id="RU003707"/>
    </source>
</evidence>
<dbReference type="Pfam" id="PF00378">
    <property type="entry name" value="ECH_1"/>
    <property type="match status" value="1"/>
</dbReference>
<dbReference type="Gene3D" id="3.90.226.10">
    <property type="entry name" value="2-enoyl-CoA Hydratase, Chain A, domain 1"/>
    <property type="match status" value="1"/>
</dbReference>
<gene>
    <name evidence="3" type="ORF">PPSIR1_34407</name>
</gene>
<reference evidence="3 4" key="1">
    <citation type="submission" date="2007-06" db="EMBL/GenBank/DDBJ databases">
        <authorList>
            <person name="Shimkets L."/>
            <person name="Ferriera S."/>
            <person name="Johnson J."/>
            <person name="Kravitz S."/>
            <person name="Beeson K."/>
            <person name="Sutton G."/>
            <person name="Rogers Y.-H."/>
            <person name="Friedman R."/>
            <person name="Frazier M."/>
            <person name="Venter J.C."/>
        </authorList>
    </citation>
    <scope>NUCLEOTIDE SEQUENCE [LARGE SCALE GENOMIC DNA]</scope>
    <source>
        <strain evidence="3 4">SIR-1</strain>
    </source>
</reference>
<keyword evidence="4" id="KW-1185">Reference proteome</keyword>
<protein>
    <submittedName>
        <fullName evidence="3">Enoyl-CoA hydratase</fullName>
        <ecNumber evidence="3">4.2.1.17</ecNumber>
    </submittedName>
</protein>
<evidence type="ECO:0000256" key="2">
    <source>
        <dbReference type="SAM" id="MobiDB-lite"/>
    </source>
</evidence>
<organism evidence="3 4">
    <name type="scientific">Plesiocystis pacifica SIR-1</name>
    <dbReference type="NCBI Taxonomy" id="391625"/>
    <lineage>
        <taxon>Bacteria</taxon>
        <taxon>Pseudomonadati</taxon>
        <taxon>Myxococcota</taxon>
        <taxon>Polyangia</taxon>
        <taxon>Nannocystales</taxon>
        <taxon>Nannocystaceae</taxon>
        <taxon>Plesiocystis</taxon>
    </lineage>
</organism>
<proteinExistence type="inferred from homology"/>
<accession>A6G7N9</accession>
<dbReference type="SUPFAM" id="SSF52096">
    <property type="entry name" value="ClpP/crotonase"/>
    <property type="match status" value="1"/>
</dbReference>
<dbReference type="InterPro" id="IPR018376">
    <property type="entry name" value="Enoyl-CoA_hyd/isom_CS"/>
</dbReference>
<evidence type="ECO:0000313" key="3">
    <source>
        <dbReference type="EMBL" id="EDM78117.1"/>
    </source>
</evidence>
<dbReference type="InterPro" id="IPR029045">
    <property type="entry name" value="ClpP/crotonase-like_dom_sf"/>
</dbReference>
<dbReference type="GO" id="GO:0004300">
    <property type="term" value="F:enoyl-CoA hydratase activity"/>
    <property type="evidence" value="ECO:0007669"/>
    <property type="project" value="UniProtKB-EC"/>
</dbReference>
<name>A6G7N9_9BACT</name>
<evidence type="ECO:0000313" key="4">
    <source>
        <dbReference type="Proteomes" id="UP000005801"/>
    </source>
</evidence>
<dbReference type="EC" id="4.2.1.17" evidence="3"/>
<dbReference type="RefSeq" id="WP_006972734.1">
    <property type="nucleotide sequence ID" value="NZ_ABCS01000035.1"/>
</dbReference>